<reference evidence="2" key="1">
    <citation type="submission" date="2023-12" db="EMBL/GenBank/DDBJ databases">
        <title>Genome assembly of Anisodus tanguticus.</title>
        <authorList>
            <person name="Wang Y.-J."/>
        </authorList>
    </citation>
    <scope>NUCLEOTIDE SEQUENCE</scope>
    <source>
        <strain evidence="2">KB-2021</strain>
        <tissue evidence="2">Leaf</tissue>
    </source>
</reference>
<keyword evidence="3" id="KW-1185">Reference proteome</keyword>
<keyword evidence="1" id="KW-0732">Signal</keyword>
<evidence type="ECO:0000313" key="3">
    <source>
        <dbReference type="Proteomes" id="UP001291623"/>
    </source>
</evidence>
<proteinExistence type="predicted"/>
<organism evidence="2 3">
    <name type="scientific">Anisodus tanguticus</name>
    <dbReference type="NCBI Taxonomy" id="243964"/>
    <lineage>
        <taxon>Eukaryota</taxon>
        <taxon>Viridiplantae</taxon>
        <taxon>Streptophyta</taxon>
        <taxon>Embryophyta</taxon>
        <taxon>Tracheophyta</taxon>
        <taxon>Spermatophyta</taxon>
        <taxon>Magnoliopsida</taxon>
        <taxon>eudicotyledons</taxon>
        <taxon>Gunneridae</taxon>
        <taxon>Pentapetalae</taxon>
        <taxon>asterids</taxon>
        <taxon>lamiids</taxon>
        <taxon>Solanales</taxon>
        <taxon>Solanaceae</taxon>
        <taxon>Solanoideae</taxon>
        <taxon>Hyoscyameae</taxon>
        <taxon>Anisodus</taxon>
    </lineage>
</organism>
<comment type="caution">
    <text evidence="2">The sequence shown here is derived from an EMBL/GenBank/DDBJ whole genome shotgun (WGS) entry which is preliminary data.</text>
</comment>
<accession>A0AAE1RD64</accession>
<name>A0AAE1RD64_9SOLA</name>
<dbReference type="Proteomes" id="UP001291623">
    <property type="component" value="Unassembled WGS sequence"/>
</dbReference>
<dbReference type="EMBL" id="JAVYJV010000017">
    <property type="protein sequence ID" value="KAK4349440.1"/>
    <property type="molecule type" value="Genomic_DNA"/>
</dbReference>
<dbReference type="AlphaFoldDB" id="A0AAE1RD64"/>
<gene>
    <name evidence="2" type="ORF">RND71_032195</name>
</gene>
<feature type="chain" id="PRO_5041983649" evidence="1">
    <location>
        <begin position="21"/>
        <end position="324"/>
    </location>
</feature>
<evidence type="ECO:0000313" key="2">
    <source>
        <dbReference type="EMBL" id="KAK4349440.1"/>
    </source>
</evidence>
<feature type="signal peptide" evidence="1">
    <location>
        <begin position="1"/>
        <end position="20"/>
    </location>
</feature>
<protein>
    <submittedName>
        <fullName evidence="2">Uncharacterized protein</fullName>
    </submittedName>
</protein>
<evidence type="ECO:0000256" key="1">
    <source>
        <dbReference type="SAM" id="SignalP"/>
    </source>
</evidence>
<sequence>MAVLPLRILALRVLCRLGAGSQLRISSDRRLKDVVLKLICYNQFASRSGQTNNEDPDNVEDNDGVYFEKPGSSNHQSTYQLEVQALCWKYKGSAMASWCTLSFTSVSSKPNKPSSSSISSSLQLPITPHLPFSKSSSLHPNHTLLQTQCRKIPLTNSPSFLNPHLDYNLKGHTLYLKTRFFTRTSLAFLPERSKIVYINIDTRLMKFLGIKRSGVLLQLSHIKPQSQVIKQWYLHSVEQVDQGNLLADILMEDKDILQVDIPVPEDNLVADNLGEEGKPQDILPVEDTVPEDIVLPEGIVQEDIVLRENTVHAYPFHLPFFSST</sequence>